<gene>
    <name evidence="2" type="ORF">H5410_024991</name>
</gene>
<keyword evidence="1" id="KW-0472">Membrane</keyword>
<evidence type="ECO:0000313" key="2">
    <source>
        <dbReference type="EMBL" id="KAG5603499.1"/>
    </source>
</evidence>
<sequence length="177" mass="19935">MYCNDFNGEKLPLEIGDNECSDEYQSLNTVNWSLAYVVAVVESKQGYETLRRSAYLVKGVRSIALSMVLFYGLMMGCSLGGCSMYLVIIGTAKGGQWRFLKVILLQIFQSLELGYVMMNQYLVRNAVLYTYCKDLNDQKLSGDNEFGSEYVSLNMVAENIGNYYPLPPQIESSIISK</sequence>
<keyword evidence="3" id="KW-1185">Reference proteome</keyword>
<evidence type="ECO:0000256" key="1">
    <source>
        <dbReference type="SAM" id="Phobius"/>
    </source>
</evidence>
<proteinExistence type="predicted"/>
<organism evidence="2 3">
    <name type="scientific">Solanum commersonii</name>
    <name type="common">Commerson's wild potato</name>
    <name type="synonym">Commerson's nightshade</name>
    <dbReference type="NCBI Taxonomy" id="4109"/>
    <lineage>
        <taxon>Eukaryota</taxon>
        <taxon>Viridiplantae</taxon>
        <taxon>Streptophyta</taxon>
        <taxon>Embryophyta</taxon>
        <taxon>Tracheophyta</taxon>
        <taxon>Spermatophyta</taxon>
        <taxon>Magnoliopsida</taxon>
        <taxon>eudicotyledons</taxon>
        <taxon>Gunneridae</taxon>
        <taxon>Pentapetalae</taxon>
        <taxon>asterids</taxon>
        <taxon>lamiids</taxon>
        <taxon>Solanales</taxon>
        <taxon>Solanaceae</taxon>
        <taxon>Solanoideae</taxon>
        <taxon>Solaneae</taxon>
        <taxon>Solanum</taxon>
    </lineage>
</organism>
<feature type="transmembrane region" description="Helical" evidence="1">
    <location>
        <begin position="63"/>
        <end position="87"/>
    </location>
</feature>
<dbReference type="PANTHER" id="PTHR33133:SF47">
    <property type="match status" value="1"/>
</dbReference>
<reference evidence="2 3" key="1">
    <citation type="submission" date="2020-09" db="EMBL/GenBank/DDBJ databases">
        <title>De no assembly of potato wild relative species, Solanum commersonii.</title>
        <authorList>
            <person name="Cho K."/>
        </authorList>
    </citation>
    <scope>NUCLEOTIDE SEQUENCE [LARGE SCALE GENOMIC DNA]</scope>
    <source>
        <strain evidence="2">LZ3.2</strain>
        <tissue evidence="2">Leaf</tissue>
    </source>
</reference>
<name>A0A9J5YRV3_SOLCO</name>
<dbReference type="OrthoDB" id="1300834at2759"/>
<protein>
    <submittedName>
        <fullName evidence="2">Uncharacterized protein</fullName>
    </submittedName>
</protein>
<dbReference type="PANTHER" id="PTHR33133">
    <property type="entry name" value="OS08G0107100 PROTEIN-RELATED"/>
    <property type="match status" value="1"/>
</dbReference>
<keyword evidence="1" id="KW-1133">Transmembrane helix</keyword>
<accession>A0A9J5YRV3</accession>
<keyword evidence="1" id="KW-0812">Transmembrane</keyword>
<comment type="caution">
    <text evidence="2">The sequence shown here is derived from an EMBL/GenBank/DDBJ whole genome shotgun (WGS) entry which is preliminary data.</text>
</comment>
<dbReference type="AlphaFoldDB" id="A0A9J5YRV3"/>
<evidence type="ECO:0000313" key="3">
    <source>
        <dbReference type="Proteomes" id="UP000824120"/>
    </source>
</evidence>
<dbReference type="EMBL" id="JACXVP010000005">
    <property type="protein sequence ID" value="KAG5603499.1"/>
    <property type="molecule type" value="Genomic_DNA"/>
</dbReference>
<dbReference type="Proteomes" id="UP000824120">
    <property type="component" value="Chromosome 5"/>
</dbReference>